<evidence type="ECO:0000256" key="1">
    <source>
        <dbReference type="SAM" id="SignalP"/>
    </source>
</evidence>
<dbReference type="Proteomes" id="UP000006055">
    <property type="component" value="Chromosome"/>
</dbReference>
<keyword evidence="1" id="KW-0732">Signal</keyword>
<accession>I4C3L0</accession>
<protein>
    <recommendedName>
        <fullName evidence="4">HEAT repeat domain-containing protein</fullName>
    </recommendedName>
</protein>
<dbReference type="KEGG" id="dti:Desti_1439"/>
<evidence type="ECO:0000313" key="2">
    <source>
        <dbReference type="EMBL" id="AFM24151.1"/>
    </source>
</evidence>
<gene>
    <name evidence="2" type="ordered locus">Desti_1439</name>
</gene>
<feature type="signal peptide" evidence="1">
    <location>
        <begin position="1"/>
        <end position="27"/>
    </location>
</feature>
<evidence type="ECO:0008006" key="4">
    <source>
        <dbReference type="Google" id="ProtNLM"/>
    </source>
</evidence>
<sequence length="58" mass="6254">MDPKGKKMKRMLLCAILLLFSVGTVFAASDASIDRFIQELKSNDSAVRAKAAHELGCG</sequence>
<dbReference type="AlphaFoldDB" id="I4C3L0"/>
<dbReference type="EMBL" id="CP003360">
    <property type="protein sequence ID" value="AFM24151.1"/>
    <property type="molecule type" value="Genomic_DNA"/>
</dbReference>
<feature type="chain" id="PRO_5003687134" description="HEAT repeat domain-containing protein" evidence="1">
    <location>
        <begin position="28"/>
        <end position="58"/>
    </location>
</feature>
<dbReference type="STRING" id="706587.Desti_1439"/>
<keyword evidence="3" id="KW-1185">Reference proteome</keyword>
<evidence type="ECO:0000313" key="3">
    <source>
        <dbReference type="Proteomes" id="UP000006055"/>
    </source>
</evidence>
<dbReference type="HOGENOM" id="CLU_2972066_0_0_7"/>
<organism evidence="2 3">
    <name type="scientific">Desulfomonile tiedjei (strain ATCC 49306 / DSM 6799 / DCB-1)</name>
    <dbReference type="NCBI Taxonomy" id="706587"/>
    <lineage>
        <taxon>Bacteria</taxon>
        <taxon>Pseudomonadati</taxon>
        <taxon>Thermodesulfobacteriota</taxon>
        <taxon>Desulfomonilia</taxon>
        <taxon>Desulfomonilales</taxon>
        <taxon>Desulfomonilaceae</taxon>
        <taxon>Desulfomonile</taxon>
    </lineage>
</organism>
<reference evidence="3" key="1">
    <citation type="submission" date="2012-06" db="EMBL/GenBank/DDBJ databases">
        <title>Complete sequence of chromosome of Desulfomonile tiedjei DSM 6799.</title>
        <authorList>
            <person name="Lucas S."/>
            <person name="Copeland A."/>
            <person name="Lapidus A."/>
            <person name="Glavina del Rio T."/>
            <person name="Dalin E."/>
            <person name="Tice H."/>
            <person name="Bruce D."/>
            <person name="Goodwin L."/>
            <person name="Pitluck S."/>
            <person name="Peters L."/>
            <person name="Ovchinnikova G."/>
            <person name="Zeytun A."/>
            <person name="Lu M."/>
            <person name="Kyrpides N."/>
            <person name="Mavromatis K."/>
            <person name="Ivanova N."/>
            <person name="Brettin T."/>
            <person name="Detter J.C."/>
            <person name="Han C."/>
            <person name="Larimer F."/>
            <person name="Land M."/>
            <person name="Hauser L."/>
            <person name="Markowitz V."/>
            <person name="Cheng J.-F."/>
            <person name="Hugenholtz P."/>
            <person name="Woyke T."/>
            <person name="Wu D."/>
            <person name="Spring S."/>
            <person name="Schroeder M."/>
            <person name="Brambilla E."/>
            <person name="Klenk H.-P."/>
            <person name="Eisen J.A."/>
        </authorList>
    </citation>
    <scope>NUCLEOTIDE SEQUENCE [LARGE SCALE GENOMIC DNA]</scope>
    <source>
        <strain evidence="3">ATCC 49306 / DSM 6799 / DCB-1</strain>
    </source>
</reference>
<proteinExistence type="predicted"/>
<name>I4C3L0_DESTA</name>